<dbReference type="Proteomes" id="UP000419144">
    <property type="component" value="Unassembled WGS sequence"/>
</dbReference>
<dbReference type="GO" id="GO:0035556">
    <property type="term" value="P:intracellular signal transduction"/>
    <property type="evidence" value="ECO:0007669"/>
    <property type="project" value="InterPro"/>
</dbReference>
<comment type="caution">
    <text evidence="3">The sequence shown here is derived from an EMBL/GenBank/DDBJ whole genome shotgun (WGS) entry which is preliminary data.</text>
</comment>
<accession>A0A640KNF6</accession>
<dbReference type="AlphaFoldDB" id="A0A640KNF6"/>
<gene>
    <name evidence="3" type="ORF">LtaPh_2927900</name>
</gene>
<feature type="compositionally biased region" description="Polar residues" evidence="1">
    <location>
        <begin position="226"/>
        <end position="236"/>
    </location>
</feature>
<dbReference type="OrthoDB" id="277311at2759"/>
<sequence>MSTAARREEIQRQLQELRDTRERELAAFDAVAAAHPELPVSEITALAQRKALEEVPQSLSVDGVEVSVGARVSVKDDVHLLHRADRGYFAADPLKAVYLGEKGQVKRVMKSFQGKPAVELRFADGVTKVFFVECLALSHKGEDTCEGTSSHAVARHTDPTRGVNSAPSAKVLCSPPSPPQTESRPEWGHLRMPHRRPSAPSNAAVLPAPVPPSPPPTVKEARATTAKRSAPSSTQVPPIPAAAVGASSQEAAQSAKKGINEARKKPTVTASTVRPVVKEPPRGSRGPSSALHVESHLPTVTVSPAQSNLLLTVAMDEADEGLGSPMSCVMQDSMPSRPSSAAHSEAIPDLRPTPGSSMSDIDALVNAGTATKSVSAVASKEAFLVEACPTPNQSSPNLRDEVTTRTRPRPTAAECSGTRLFWLAGLAEPGGNLSEPLRISLHAHCTTMFAIFAVITRKLRWDKQCLTASRLFTDKGVEIKSAGAVQDGMRLVATTGCAYTWDGAKSHFAAVSDARPSLTITSSRTTKAPCNRLTAAATSTAAASSAALSSAASTTTSSSAPASPPRKAATLSKQPTTSTAPKRVPPSPLTAEKPIHIRVYENGLYDDNIYRTVTVRPSYKTLAALKTVITRELQWRDGKKVSLLFDASGAEVMELRDLVDGDAVVASAGNRFVIPYPNTAIHKEAMKLSERLYRGG</sequence>
<feature type="region of interest" description="Disordered" evidence="1">
    <location>
        <begin position="554"/>
        <end position="590"/>
    </location>
</feature>
<organism evidence="3 4">
    <name type="scientific">Leishmania tarentolae</name>
    <name type="common">Sauroleishmania tarentolae</name>
    <dbReference type="NCBI Taxonomy" id="5689"/>
    <lineage>
        <taxon>Eukaryota</taxon>
        <taxon>Discoba</taxon>
        <taxon>Euglenozoa</taxon>
        <taxon>Kinetoplastea</taxon>
        <taxon>Metakinetoplastina</taxon>
        <taxon>Trypanosomatida</taxon>
        <taxon>Trypanosomatidae</taxon>
        <taxon>Leishmaniinae</taxon>
        <taxon>Leishmania</taxon>
        <taxon>lizard Leishmania</taxon>
    </lineage>
</organism>
<evidence type="ECO:0000259" key="2">
    <source>
        <dbReference type="PROSITE" id="PS50309"/>
    </source>
</evidence>
<evidence type="ECO:0000313" key="3">
    <source>
        <dbReference type="EMBL" id="GET90554.1"/>
    </source>
</evidence>
<feature type="domain" description="Doublecortin" evidence="2">
    <location>
        <begin position="595"/>
        <end position="672"/>
    </location>
</feature>
<dbReference type="VEuPathDB" id="TriTrypDB:LtaPh_2927900"/>
<protein>
    <recommendedName>
        <fullName evidence="2">Doublecortin domain-containing protein</fullName>
    </recommendedName>
</protein>
<dbReference type="PROSITE" id="PS50309">
    <property type="entry name" value="DC"/>
    <property type="match status" value="1"/>
</dbReference>
<feature type="compositionally biased region" description="Pro residues" evidence="1">
    <location>
        <begin position="208"/>
        <end position="217"/>
    </location>
</feature>
<feature type="region of interest" description="Disordered" evidence="1">
    <location>
        <begin position="388"/>
        <end position="411"/>
    </location>
</feature>
<feature type="region of interest" description="Disordered" evidence="1">
    <location>
        <begin position="143"/>
        <end position="270"/>
    </location>
</feature>
<proteinExistence type="predicted"/>
<evidence type="ECO:0000313" key="4">
    <source>
        <dbReference type="Proteomes" id="UP000419144"/>
    </source>
</evidence>
<feature type="compositionally biased region" description="Polar residues" evidence="1">
    <location>
        <begin position="571"/>
        <end position="580"/>
    </location>
</feature>
<feature type="compositionally biased region" description="Low complexity" evidence="1">
    <location>
        <begin position="554"/>
        <end position="570"/>
    </location>
</feature>
<evidence type="ECO:0000256" key="1">
    <source>
        <dbReference type="SAM" id="MobiDB-lite"/>
    </source>
</evidence>
<feature type="compositionally biased region" description="Low complexity" evidence="1">
    <location>
        <begin position="198"/>
        <end position="207"/>
    </location>
</feature>
<feature type="compositionally biased region" description="Low complexity" evidence="1">
    <location>
        <begin position="241"/>
        <end position="255"/>
    </location>
</feature>
<keyword evidence="4" id="KW-1185">Reference proteome</keyword>
<dbReference type="SUPFAM" id="SSF89837">
    <property type="entry name" value="Doublecortin (DC)"/>
    <property type="match status" value="1"/>
</dbReference>
<dbReference type="Gene3D" id="3.10.20.230">
    <property type="entry name" value="Doublecortin domain"/>
    <property type="match status" value="1"/>
</dbReference>
<dbReference type="InterPro" id="IPR003533">
    <property type="entry name" value="Doublecortin_dom"/>
</dbReference>
<reference evidence="3" key="1">
    <citation type="submission" date="2019-11" db="EMBL/GenBank/DDBJ databases">
        <title>Leishmania tarentolae CDS.</title>
        <authorList>
            <person name="Goto Y."/>
            <person name="Yamagishi J."/>
        </authorList>
    </citation>
    <scope>NUCLEOTIDE SEQUENCE [LARGE SCALE GENOMIC DNA]</scope>
    <source>
        <strain evidence="3">Parrot Tar II</strain>
    </source>
</reference>
<name>A0A640KNF6_LEITA</name>
<dbReference type="EMBL" id="BLBS01000041">
    <property type="protein sequence ID" value="GET90554.1"/>
    <property type="molecule type" value="Genomic_DNA"/>
</dbReference>
<dbReference type="InterPro" id="IPR036572">
    <property type="entry name" value="Doublecortin_dom_sf"/>
</dbReference>